<name>A0A232ELR8_9HYME</name>
<accession>A0A232ELR8</accession>
<sequence length="189" mass="21102">MLSKLTAKYLLKRVNVTFNSGIYGQTIDNVILGQLPKRIIIGFIENKAYNVQVTSRPLQPDFSSWLSSSIYMRCELNTEVKLVRKTRTGSVLVVVGESDDVMKSLQEAIKSVIGQTGTVIGKISSSTLNVRDIDGHTTKEKVFGAIIAAIGCGERDAKEMRKCSSSIQTRECKWQWLKWNRPGQQLCSE</sequence>
<comment type="caution">
    <text evidence="1">The sequence shown here is derived from an EMBL/GenBank/DDBJ whole genome shotgun (WGS) entry which is preliminary data.</text>
</comment>
<gene>
    <name evidence="1" type="ORF">TSAR_011790</name>
</gene>
<dbReference type="AlphaFoldDB" id="A0A232ELR8"/>
<evidence type="ECO:0000313" key="1">
    <source>
        <dbReference type="EMBL" id="OXU19303.1"/>
    </source>
</evidence>
<protein>
    <submittedName>
        <fullName evidence="1">Uncharacterized protein</fullName>
    </submittedName>
</protein>
<dbReference type="EMBL" id="NNAY01003507">
    <property type="protein sequence ID" value="OXU19303.1"/>
    <property type="molecule type" value="Genomic_DNA"/>
</dbReference>
<dbReference type="Proteomes" id="UP000215335">
    <property type="component" value="Unassembled WGS sequence"/>
</dbReference>
<dbReference type="OrthoDB" id="7693811at2759"/>
<keyword evidence="2" id="KW-1185">Reference proteome</keyword>
<organism evidence="1 2">
    <name type="scientific">Trichomalopsis sarcophagae</name>
    <dbReference type="NCBI Taxonomy" id="543379"/>
    <lineage>
        <taxon>Eukaryota</taxon>
        <taxon>Metazoa</taxon>
        <taxon>Ecdysozoa</taxon>
        <taxon>Arthropoda</taxon>
        <taxon>Hexapoda</taxon>
        <taxon>Insecta</taxon>
        <taxon>Pterygota</taxon>
        <taxon>Neoptera</taxon>
        <taxon>Endopterygota</taxon>
        <taxon>Hymenoptera</taxon>
        <taxon>Apocrita</taxon>
        <taxon>Proctotrupomorpha</taxon>
        <taxon>Chalcidoidea</taxon>
        <taxon>Pteromalidae</taxon>
        <taxon>Pteromalinae</taxon>
        <taxon>Trichomalopsis</taxon>
    </lineage>
</organism>
<reference evidence="1 2" key="1">
    <citation type="journal article" date="2017" name="Curr. Biol.">
        <title>The Evolution of Venom by Co-option of Single-Copy Genes.</title>
        <authorList>
            <person name="Martinson E.O."/>
            <person name="Mrinalini"/>
            <person name="Kelkar Y.D."/>
            <person name="Chang C.H."/>
            <person name="Werren J.H."/>
        </authorList>
    </citation>
    <scope>NUCLEOTIDE SEQUENCE [LARGE SCALE GENOMIC DNA]</scope>
    <source>
        <strain evidence="1 2">Alberta</strain>
        <tissue evidence="1">Whole body</tissue>
    </source>
</reference>
<evidence type="ECO:0000313" key="2">
    <source>
        <dbReference type="Proteomes" id="UP000215335"/>
    </source>
</evidence>
<proteinExistence type="predicted"/>